<protein>
    <submittedName>
        <fullName evidence="1">Uncharacterized protein</fullName>
    </submittedName>
</protein>
<geneLocation type="plasmid" evidence="1 2">
    <name>pMP1046B</name>
</geneLocation>
<dbReference type="RefSeq" id="WP_044005867.1">
    <property type="nucleotide sequence ID" value="NZ_CP007648.1"/>
</dbReference>
<evidence type="ECO:0000313" key="2">
    <source>
        <dbReference type="Proteomes" id="UP000029488"/>
    </source>
</evidence>
<keyword evidence="1" id="KW-0614">Plasmid</keyword>
<evidence type="ECO:0000313" key="1">
    <source>
        <dbReference type="EMBL" id="AIR11735.1"/>
    </source>
</evidence>
<dbReference type="KEGG" id="lsj:LSJ_3119c"/>
<gene>
    <name evidence="1" type="ORF">LSJ_3119c</name>
</gene>
<organism evidence="1 2">
    <name type="scientific">Ligilactobacillus salivarius</name>
    <dbReference type="NCBI Taxonomy" id="1624"/>
    <lineage>
        <taxon>Bacteria</taxon>
        <taxon>Bacillati</taxon>
        <taxon>Bacillota</taxon>
        <taxon>Bacilli</taxon>
        <taxon>Lactobacillales</taxon>
        <taxon>Lactobacillaceae</taxon>
        <taxon>Ligilactobacillus</taxon>
    </lineage>
</organism>
<dbReference type="EMBL" id="CP007648">
    <property type="protein sequence ID" value="AIR11735.1"/>
    <property type="molecule type" value="Genomic_DNA"/>
</dbReference>
<proteinExistence type="predicted"/>
<sequence length="432" mass="47096">MGDDVFYFDNDAVTTKVLDNNKNELGTLQEYLFEGKTVTSGSVTNIKHSGVYKIKGLSGLPSEIPSNQYSILEVKAIGNQDNPDVIFYKVTSPSGVSKEMTVSGSNQSGWTLGGVQLQNAINNLDSQVGELRDLETGNKSSLVNAVNELQSKIDTVNDNTDSVNSALNEYKKHNHDDRYIRKTGTGDSFKGTLVFENGANLAFRSSTGTAPSVISRNGNNLVFGNGEMGLNIQSKGDVYLNGQKVVTTGTNGLNADKVGGVDANLYARKDQNNDWSGVQTYSNAAPLRFVVGNVQGSAIPIQFMSAKSNKGNVGYISKSDGDGMSISPDGNNELLGLYSDRVYTTGNLEFAGGTEKDIRFGNGHMGFYFKEDANGRLGAWDWYKNRLIWRYDTDTNYVEMGEAPKWQGRRLFLQDGLPTNVEIPYGSIWIGF</sequence>
<accession>A0A089QG69</accession>
<name>A0A089QG69_9LACO</name>
<dbReference type="Proteomes" id="UP000029488">
    <property type="component" value="Plasmid pMP1046B"/>
</dbReference>
<dbReference type="AlphaFoldDB" id="A0A089QG69"/>
<reference evidence="1 2" key="1">
    <citation type="journal article" date="2014" name="BMC Genomics">
        <title>Unusual genome complexity in Lactobacillus salivarius JCM1046.</title>
        <authorList>
            <person name="Raftis E.J."/>
            <person name="Forde B.M."/>
            <person name="Claesson M.J."/>
            <person name="O'Toole P.W."/>
        </authorList>
    </citation>
    <scope>NUCLEOTIDE SEQUENCE [LARGE SCALE GENOMIC DNA]</scope>
    <source>
        <strain evidence="1 2">JCM1046</strain>
        <plasmid evidence="1 2">pMP1046B</plasmid>
    </source>
</reference>